<dbReference type="InterPro" id="IPR011004">
    <property type="entry name" value="Trimer_LpxA-like_sf"/>
</dbReference>
<feature type="binding site" evidence="18">
    <location>
        <position position="87"/>
    </location>
    <ligand>
        <name>UDP-N-acetyl-alpha-D-glucosamine</name>
        <dbReference type="ChEBI" id="CHEBI:57705"/>
    </ligand>
</feature>
<comment type="pathway">
    <text evidence="18">Nucleotide-sugar biosynthesis; UDP-N-acetyl-alpha-D-glucosamine biosynthesis; N-acetyl-alpha-D-glucosamine 1-phosphate from alpha-D-glucosamine 6-phosphate (route II): step 2/2.</text>
</comment>
<dbReference type="Pfam" id="PF12804">
    <property type="entry name" value="NTP_transf_3"/>
    <property type="match status" value="1"/>
</dbReference>
<keyword evidence="4 18" id="KW-0963">Cytoplasm</keyword>
<dbReference type="UniPathway" id="UPA00973"/>
<dbReference type="Pfam" id="PF00132">
    <property type="entry name" value="Hexapep"/>
    <property type="match status" value="2"/>
</dbReference>
<dbReference type="GO" id="GO:0008360">
    <property type="term" value="P:regulation of cell shape"/>
    <property type="evidence" value="ECO:0007669"/>
    <property type="project" value="UniProtKB-KW"/>
</dbReference>
<evidence type="ECO:0000256" key="11">
    <source>
        <dbReference type="ARBA" id="ARBA00022984"/>
    </source>
</evidence>
<feature type="binding site" evidence="18">
    <location>
        <position position="346"/>
    </location>
    <ligand>
        <name>UDP-N-acetyl-alpha-D-glucosamine</name>
        <dbReference type="ChEBI" id="CHEBI:57705"/>
    </ligand>
</feature>
<feature type="binding site" evidence="18">
    <location>
        <position position="117"/>
    </location>
    <ligand>
        <name>Mg(2+)</name>
        <dbReference type="ChEBI" id="CHEBI:18420"/>
    </ligand>
</feature>
<dbReference type="GO" id="GO:0000902">
    <property type="term" value="P:cell morphogenesis"/>
    <property type="evidence" value="ECO:0007669"/>
    <property type="project" value="UniProtKB-UniRule"/>
</dbReference>
<keyword evidence="6 18" id="KW-0548">Nucleotidyltransferase</keyword>
<name>A0A8J7MB64_9RHOB</name>
<evidence type="ECO:0000259" key="20">
    <source>
        <dbReference type="Pfam" id="PF12804"/>
    </source>
</evidence>
<dbReference type="InterPro" id="IPR038009">
    <property type="entry name" value="GlmU_C_LbH"/>
</dbReference>
<evidence type="ECO:0000256" key="12">
    <source>
        <dbReference type="ARBA" id="ARBA00023268"/>
    </source>
</evidence>
<keyword evidence="11 18" id="KW-0573">Peptidoglycan synthesis</keyword>
<evidence type="ECO:0000313" key="21">
    <source>
        <dbReference type="EMBL" id="MBK0400914.1"/>
    </source>
</evidence>
<feature type="region of interest" description="Linker" evidence="18">
    <location>
        <begin position="242"/>
        <end position="262"/>
    </location>
</feature>
<keyword evidence="9 18" id="KW-0460">Magnesium</keyword>
<keyword evidence="5 18" id="KW-0808">Transferase</keyword>
<dbReference type="AlphaFoldDB" id="A0A8J7MB64"/>
<dbReference type="GO" id="GO:0003977">
    <property type="term" value="F:UDP-N-acetylglucosamine diphosphorylase activity"/>
    <property type="evidence" value="ECO:0007669"/>
    <property type="project" value="UniProtKB-UniRule"/>
</dbReference>
<dbReference type="PANTHER" id="PTHR43584">
    <property type="entry name" value="NUCLEOTIDYL TRANSFERASE"/>
    <property type="match status" value="1"/>
</dbReference>
<dbReference type="GO" id="GO:0019134">
    <property type="term" value="F:glucosamine-1-phosphate N-acetyltransferase activity"/>
    <property type="evidence" value="ECO:0007669"/>
    <property type="project" value="UniProtKB-UniRule"/>
</dbReference>
<feature type="binding site" evidence="18">
    <location>
        <position position="418"/>
    </location>
    <ligand>
        <name>acetyl-CoA</name>
        <dbReference type="ChEBI" id="CHEBI:57288"/>
    </ligand>
</feature>
<feature type="binding site" evidence="18">
    <location>
        <position position="182"/>
    </location>
    <ligand>
        <name>UDP-N-acetyl-alpha-D-glucosamine</name>
        <dbReference type="ChEBI" id="CHEBI:57705"/>
    </ligand>
</feature>
<dbReference type="GO" id="GO:0005737">
    <property type="term" value="C:cytoplasm"/>
    <property type="evidence" value="ECO:0007669"/>
    <property type="project" value="UniProtKB-SubCell"/>
</dbReference>
<dbReference type="GO" id="GO:0009245">
    <property type="term" value="P:lipid A biosynthetic process"/>
    <property type="evidence" value="ECO:0007669"/>
    <property type="project" value="UniProtKB-UniRule"/>
</dbReference>
<comment type="subcellular location">
    <subcellularLocation>
        <location evidence="1 18">Cytoplasm</location>
    </subcellularLocation>
</comment>
<feature type="domain" description="MobA-like NTP transferase" evidence="20">
    <location>
        <begin position="17"/>
        <end position="146"/>
    </location>
</feature>
<dbReference type="InterPro" id="IPR001451">
    <property type="entry name" value="Hexapep"/>
</dbReference>
<feature type="binding site" evidence="18">
    <location>
        <position position="239"/>
    </location>
    <ligand>
        <name>UDP-N-acetyl-alpha-D-glucosamine</name>
        <dbReference type="ChEBI" id="CHEBI:57705"/>
    </ligand>
</feature>
<keyword evidence="7 18" id="KW-0479">Metal-binding</keyword>
<keyword evidence="14 18" id="KW-0961">Cell wall biogenesis/degradation</keyword>
<evidence type="ECO:0000256" key="19">
    <source>
        <dbReference type="SAM" id="MobiDB-lite"/>
    </source>
</evidence>
<feature type="binding site" evidence="18">
    <location>
        <position position="372"/>
    </location>
    <ligand>
        <name>UDP-N-acetyl-alpha-D-glucosamine</name>
        <dbReference type="ChEBI" id="CHEBI:57705"/>
    </ligand>
</feature>
<comment type="function">
    <text evidence="17 18">Catalyzes the last two sequential reactions in the de novo biosynthetic pathway for UDP-N-acetylglucosamine (UDP-GlcNAc). The C-terminal domain catalyzes the transfer of acetyl group from acetyl coenzyme A to glucosamine-1-phosphate (GlcN-1-P) to produce N-acetylglucosamine-1-phosphate (GlcNAc-1-P), which is converted into UDP-GlcNAc by the transfer of uridine 5-monophosphate (from uridine 5-triphosphate), a reaction catalyzed by the N-terminal domain.</text>
</comment>
<dbReference type="InterPro" id="IPR005882">
    <property type="entry name" value="Bifunctional_GlmU"/>
</dbReference>
<dbReference type="GO" id="GO:0071555">
    <property type="term" value="P:cell wall organization"/>
    <property type="evidence" value="ECO:0007669"/>
    <property type="project" value="UniProtKB-KW"/>
</dbReference>
<evidence type="ECO:0000256" key="18">
    <source>
        <dbReference type="HAMAP-Rule" id="MF_01631"/>
    </source>
</evidence>
<dbReference type="CDD" id="cd02540">
    <property type="entry name" value="GT2_GlmU_N_bac"/>
    <property type="match status" value="1"/>
</dbReference>
<dbReference type="GO" id="GO:0000287">
    <property type="term" value="F:magnesium ion binding"/>
    <property type="evidence" value="ECO:0007669"/>
    <property type="project" value="UniProtKB-UniRule"/>
</dbReference>
<dbReference type="PROSITE" id="PS00101">
    <property type="entry name" value="HEXAPEP_TRANSFERASES"/>
    <property type="match status" value="1"/>
</dbReference>
<dbReference type="SUPFAM" id="SSF51161">
    <property type="entry name" value="Trimeric LpxA-like enzymes"/>
    <property type="match status" value="1"/>
</dbReference>
<dbReference type="SUPFAM" id="SSF53448">
    <property type="entry name" value="Nucleotide-diphospho-sugar transferases"/>
    <property type="match status" value="1"/>
</dbReference>
<comment type="similarity">
    <text evidence="2 18">In the C-terminal section; belongs to the transferase hexapeptide repeat family.</text>
</comment>
<dbReference type="EC" id="2.3.1.157" evidence="18"/>
<evidence type="ECO:0000256" key="1">
    <source>
        <dbReference type="ARBA" id="ARBA00004496"/>
    </source>
</evidence>
<evidence type="ECO:0000256" key="6">
    <source>
        <dbReference type="ARBA" id="ARBA00022695"/>
    </source>
</evidence>
<evidence type="ECO:0000256" key="9">
    <source>
        <dbReference type="ARBA" id="ARBA00022842"/>
    </source>
</evidence>
<comment type="subunit">
    <text evidence="18">Homotrimer.</text>
</comment>
<organism evidence="21 22">
    <name type="scientific">Thermohalobaculum xanthum</name>
    <dbReference type="NCBI Taxonomy" id="2753746"/>
    <lineage>
        <taxon>Bacteria</taxon>
        <taxon>Pseudomonadati</taxon>
        <taxon>Pseudomonadota</taxon>
        <taxon>Alphaproteobacteria</taxon>
        <taxon>Rhodobacterales</taxon>
        <taxon>Paracoccaceae</taxon>
        <taxon>Thermohalobaculum</taxon>
    </lineage>
</organism>
<feature type="binding site" evidence="18">
    <location>
        <position position="328"/>
    </location>
    <ligand>
        <name>UDP-N-acetyl-alpha-D-glucosamine</name>
        <dbReference type="ChEBI" id="CHEBI:57705"/>
    </ligand>
</feature>
<dbReference type="HAMAP" id="MF_01631">
    <property type="entry name" value="GlmU"/>
    <property type="match status" value="1"/>
</dbReference>
<feature type="binding site" evidence="18">
    <location>
        <position position="375"/>
    </location>
    <ligand>
        <name>acetyl-CoA</name>
        <dbReference type="ChEBI" id="CHEBI:57288"/>
    </ligand>
</feature>
<evidence type="ECO:0000256" key="13">
    <source>
        <dbReference type="ARBA" id="ARBA00023315"/>
    </source>
</evidence>
<comment type="caution">
    <text evidence="18">Lacks conserved residue(s) required for the propagation of feature annotation.</text>
</comment>
<keyword evidence="12 18" id="KW-0511">Multifunctional enzyme</keyword>
<accession>A0A8J7MB64</accession>
<evidence type="ECO:0000256" key="5">
    <source>
        <dbReference type="ARBA" id="ARBA00022679"/>
    </source>
</evidence>
<evidence type="ECO:0000256" key="17">
    <source>
        <dbReference type="ARBA" id="ARBA00049628"/>
    </source>
</evidence>
<evidence type="ECO:0000256" key="15">
    <source>
        <dbReference type="ARBA" id="ARBA00048247"/>
    </source>
</evidence>
<feature type="binding site" evidence="18">
    <location>
        <position position="167"/>
    </location>
    <ligand>
        <name>UDP-N-acetyl-alpha-D-glucosamine</name>
        <dbReference type="ChEBI" id="CHEBI:57705"/>
    </ligand>
</feature>
<comment type="catalytic activity">
    <reaction evidence="16 18">
        <text>N-acetyl-alpha-D-glucosamine 1-phosphate + UTP + H(+) = UDP-N-acetyl-alpha-D-glucosamine + diphosphate</text>
        <dbReference type="Rhea" id="RHEA:13509"/>
        <dbReference type="ChEBI" id="CHEBI:15378"/>
        <dbReference type="ChEBI" id="CHEBI:33019"/>
        <dbReference type="ChEBI" id="CHEBI:46398"/>
        <dbReference type="ChEBI" id="CHEBI:57705"/>
        <dbReference type="ChEBI" id="CHEBI:57776"/>
        <dbReference type="EC" id="2.7.7.23"/>
    </reaction>
</comment>
<dbReference type="CDD" id="cd03353">
    <property type="entry name" value="LbH_GlmU_C"/>
    <property type="match status" value="1"/>
</dbReference>
<evidence type="ECO:0000256" key="14">
    <source>
        <dbReference type="ARBA" id="ARBA00023316"/>
    </source>
</evidence>
<proteinExistence type="inferred from homology"/>
<evidence type="ECO:0000256" key="3">
    <source>
        <dbReference type="ARBA" id="ARBA00007947"/>
    </source>
</evidence>
<dbReference type="Proteomes" id="UP000655420">
    <property type="component" value="Unassembled WGS sequence"/>
</dbReference>
<dbReference type="Gene3D" id="2.160.10.10">
    <property type="entry name" value="Hexapeptide repeat proteins"/>
    <property type="match status" value="1"/>
</dbReference>
<feature type="binding site" evidence="18">
    <location>
        <begin position="381"/>
        <end position="382"/>
    </location>
    <ligand>
        <name>acetyl-CoA</name>
        <dbReference type="ChEBI" id="CHEBI:57288"/>
    </ligand>
</feature>
<dbReference type="PANTHER" id="PTHR43584:SF3">
    <property type="entry name" value="BIFUNCTIONAL PROTEIN GLMU"/>
    <property type="match status" value="1"/>
</dbReference>
<evidence type="ECO:0000313" key="22">
    <source>
        <dbReference type="Proteomes" id="UP000655420"/>
    </source>
</evidence>
<comment type="pathway">
    <text evidence="18">Nucleotide-sugar biosynthesis; UDP-N-acetyl-alpha-D-glucosamine biosynthesis; UDP-N-acetyl-alpha-D-glucosamine from N-acetyl-alpha-D-glucosamine 1-phosphate: step 1/1.</text>
</comment>
<dbReference type="NCBIfam" id="NF010933">
    <property type="entry name" value="PRK14353.1"/>
    <property type="match status" value="1"/>
</dbReference>
<feature type="region of interest" description="Disordered" evidence="19">
    <location>
        <begin position="438"/>
        <end position="469"/>
    </location>
</feature>
<dbReference type="GO" id="GO:0016020">
    <property type="term" value="C:membrane"/>
    <property type="evidence" value="ECO:0007669"/>
    <property type="project" value="GOC"/>
</dbReference>
<evidence type="ECO:0000256" key="10">
    <source>
        <dbReference type="ARBA" id="ARBA00022960"/>
    </source>
</evidence>
<dbReference type="EC" id="2.7.7.23" evidence="18"/>
<evidence type="ECO:0000256" key="8">
    <source>
        <dbReference type="ARBA" id="ARBA00022737"/>
    </source>
</evidence>
<feature type="binding site" evidence="18">
    <location>
        <begin position="20"/>
        <end position="23"/>
    </location>
    <ligand>
        <name>UDP-N-acetyl-alpha-D-glucosamine</name>
        <dbReference type="ChEBI" id="CHEBI:57705"/>
    </ligand>
</feature>
<feature type="binding site" evidence="18">
    <location>
        <position position="239"/>
    </location>
    <ligand>
        <name>Mg(2+)</name>
        <dbReference type="ChEBI" id="CHEBI:18420"/>
    </ligand>
</feature>
<feature type="binding site" evidence="18">
    <location>
        <position position="361"/>
    </location>
    <ligand>
        <name>UDP-N-acetyl-alpha-D-glucosamine</name>
        <dbReference type="ChEBI" id="CHEBI:57705"/>
    </ligand>
</feature>
<dbReference type="Pfam" id="PF14602">
    <property type="entry name" value="Hexapep_2"/>
    <property type="match status" value="1"/>
</dbReference>
<dbReference type="GO" id="GO:0006048">
    <property type="term" value="P:UDP-N-acetylglucosamine biosynthetic process"/>
    <property type="evidence" value="ECO:0007669"/>
    <property type="project" value="UniProtKB-UniPathway"/>
</dbReference>
<keyword evidence="10 18" id="KW-0133">Cell shape</keyword>
<comment type="pathway">
    <text evidence="18">Bacterial outer membrane biogenesis; LPS lipid A biosynthesis.</text>
</comment>
<dbReference type="NCBIfam" id="TIGR01173">
    <property type="entry name" value="glmU"/>
    <property type="match status" value="1"/>
</dbReference>
<comment type="catalytic activity">
    <reaction evidence="15 18">
        <text>alpha-D-glucosamine 1-phosphate + acetyl-CoA = N-acetyl-alpha-D-glucosamine 1-phosphate + CoA + H(+)</text>
        <dbReference type="Rhea" id="RHEA:13725"/>
        <dbReference type="ChEBI" id="CHEBI:15378"/>
        <dbReference type="ChEBI" id="CHEBI:57287"/>
        <dbReference type="ChEBI" id="CHEBI:57288"/>
        <dbReference type="ChEBI" id="CHEBI:57776"/>
        <dbReference type="ChEBI" id="CHEBI:58516"/>
        <dbReference type="EC" id="2.3.1.157"/>
    </reaction>
</comment>
<dbReference type="RefSeq" id="WP_200612728.1">
    <property type="nucleotide sequence ID" value="NZ_JAEHHL010000012.1"/>
</dbReference>
<evidence type="ECO:0000256" key="16">
    <source>
        <dbReference type="ARBA" id="ARBA00048493"/>
    </source>
</evidence>
<protein>
    <recommendedName>
        <fullName evidence="18">Bifunctional protein GlmU</fullName>
    </recommendedName>
    <domain>
        <recommendedName>
            <fullName evidence="18">UDP-N-acetylglucosamine pyrophosphorylase</fullName>
            <ecNumber evidence="18">2.7.7.23</ecNumber>
        </recommendedName>
        <alternativeName>
            <fullName evidence="18">N-acetylglucosamine-1-phosphate uridyltransferase</fullName>
        </alternativeName>
    </domain>
    <domain>
        <recommendedName>
            <fullName evidence="18">Glucosamine-1-phosphate N-acetyltransferase</fullName>
            <ecNumber evidence="18">2.3.1.157</ecNumber>
        </recommendedName>
    </domain>
</protein>
<feature type="binding site" evidence="18">
    <location>
        <position position="34"/>
    </location>
    <ligand>
        <name>UDP-N-acetyl-alpha-D-glucosamine</name>
        <dbReference type="ChEBI" id="CHEBI:57705"/>
    </ligand>
</feature>
<evidence type="ECO:0000256" key="2">
    <source>
        <dbReference type="ARBA" id="ARBA00007707"/>
    </source>
</evidence>
<dbReference type="GO" id="GO:0009252">
    <property type="term" value="P:peptidoglycan biosynthetic process"/>
    <property type="evidence" value="ECO:0007669"/>
    <property type="project" value="UniProtKB-UniRule"/>
</dbReference>
<dbReference type="InterPro" id="IPR018357">
    <property type="entry name" value="Hexapep_transf_CS"/>
</dbReference>
<comment type="similarity">
    <text evidence="3 18">In the N-terminal section; belongs to the N-acetylglucosamine-1-phosphate uridyltransferase family.</text>
</comment>
<feature type="region of interest" description="N-acetyltransferase" evidence="18">
    <location>
        <begin position="263"/>
        <end position="469"/>
    </location>
</feature>
<dbReference type="UniPathway" id="UPA00113">
    <property type="reaction ID" value="UER00532"/>
</dbReference>
<feature type="binding site" evidence="18">
    <location>
        <begin position="92"/>
        <end position="93"/>
    </location>
    <ligand>
        <name>UDP-N-acetyl-alpha-D-glucosamine</name>
        <dbReference type="ChEBI" id="CHEBI:57705"/>
    </ligand>
</feature>
<feature type="active site" description="Proton acceptor" evidence="18">
    <location>
        <position position="358"/>
    </location>
</feature>
<evidence type="ECO:0000256" key="4">
    <source>
        <dbReference type="ARBA" id="ARBA00022490"/>
    </source>
</evidence>
<dbReference type="InterPro" id="IPR050065">
    <property type="entry name" value="GlmU-like"/>
</dbReference>
<feature type="binding site" evidence="18">
    <location>
        <position position="152"/>
    </location>
    <ligand>
        <name>UDP-N-acetyl-alpha-D-glucosamine</name>
        <dbReference type="ChEBI" id="CHEBI:57705"/>
    </ligand>
</feature>
<evidence type="ECO:0000256" key="7">
    <source>
        <dbReference type="ARBA" id="ARBA00022723"/>
    </source>
</evidence>
<keyword evidence="22" id="KW-1185">Reference proteome</keyword>
<feature type="region of interest" description="Pyrophosphorylase" evidence="18">
    <location>
        <begin position="1"/>
        <end position="241"/>
    </location>
</feature>
<keyword evidence="13 18" id="KW-0012">Acyltransferase</keyword>
<comment type="caution">
    <text evidence="21">The sequence shown here is derived from an EMBL/GenBank/DDBJ whole genome shotgun (WGS) entry which is preliminary data.</text>
</comment>
<dbReference type="InterPro" id="IPR025877">
    <property type="entry name" value="MobA-like_NTP_Trfase"/>
</dbReference>
<dbReference type="InterPro" id="IPR029044">
    <property type="entry name" value="Nucleotide-diphossugar_trans"/>
</dbReference>
<dbReference type="Gene3D" id="3.90.550.10">
    <property type="entry name" value="Spore Coat Polysaccharide Biosynthesis Protein SpsA, Chain A"/>
    <property type="match status" value="1"/>
</dbReference>
<comment type="cofactor">
    <cofactor evidence="18">
        <name>Mg(2+)</name>
        <dbReference type="ChEBI" id="CHEBI:18420"/>
    </cofactor>
    <text evidence="18">Binds 1 Mg(2+) ion per subunit.</text>
</comment>
<reference evidence="21" key="1">
    <citation type="submission" date="2020-12" db="EMBL/GenBank/DDBJ databases">
        <title>Bacterial taxonomy.</title>
        <authorList>
            <person name="Pan X."/>
        </authorList>
    </citation>
    <scope>NUCLEOTIDE SEQUENCE</scope>
    <source>
        <strain evidence="21">M0105</strain>
    </source>
</reference>
<feature type="binding site" evidence="18">
    <location>
        <begin position="115"/>
        <end position="117"/>
    </location>
    <ligand>
        <name>UDP-N-acetyl-alpha-D-glucosamine</name>
        <dbReference type="ChEBI" id="CHEBI:57705"/>
    </ligand>
</feature>
<dbReference type="EMBL" id="JAEHHL010000012">
    <property type="protein sequence ID" value="MBK0400914.1"/>
    <property type="molecule type" value="Genomic_DNA"/>
</dbReference>
<keyword evidence="8 18" id="KW-0677">Repeat</keyword>
<feature type="compositionally biased region" description="Basic residues" evidence="19">
    <location>
        <begin position="446"/>
        <end position="462"/>
    </location>
</feature>
<feature type="binding site" evidence="18">
    <location>
        <position position="435"/>
    </location>
    <ligand>
        <name>acetyl-CoA</name>
        <dbReference type="ChEBI" id="CHEBI:57288"/>
    </ligand>
</feature>
<gene>
    <name evidence="18 21" type="primary">glmU</name>
    <name evidence="21" type="ORF">H0I76_17070</name>
</gene>
<sequence>MSASSPAPRSDPRPVAVIVLAAGKGTRMRSALPKVLHPIAGRPMLGHALAAAATLGPRRVAVVVGHGAEAVGAAAGAVLPEARIFLQSEQKGTAHAVLAARAALEGFAGDALILYGDTPFISAATLARLVAARADADIAVLGFEAEEPGRYGRLVMDADGMLDRIVEAKDATEAELAIRLCNSGVLAADAATLLRLLDRVGCDNAQGEFYLTDVIGLARGEGRACCAVLCDEAETMGINDRAELARAEALWQARARREAMLGGVTMTAPETVFLAWDTVLGRDVTIGPNVVFAPGVSVADGAEIRAFCHLEGAVVGEGAIVGPFARLRPGARIGAGAHVGNFVEIKNASLGAGAKANHLTYVGDALVGAGANLGAGTITCNYDGFDKHRTEIGEGAFIGVNTALIAPVSVGANAYVATGTVITRDVPDEALAIARVPQENREGSGRRLRQTLKARKDARNRKNAGDGKA</sequence>